<sequence length="180" mass="19686">MLRRHAGAARFGFNQCLRLVKQALDRKRRGAVGKVPWSGFDLINAFNAWKASAAAGRVLVAAADGTTTVQTTGLAWRAEVCQQVFEEAAVDLGRGLAAYKASRTGDRRGRRVGFPRFKSKKRAPLSFRLRSRTSATGRVGIRVGDHGPRTVTLPGIGTMAVLEDTRRLRRMLAKGRAKVL</sequence>
<reference evidence="2" key="1">
    <citation type="journal article" date="2019" name="Int. J. Syst. Evol. Microbiol.">
        <title>The Global Catalogue of Microorganisms (GCM) 10K type strain sequencing project: providing services to taxonomists for standard genome sequencing and annotation.</title>
        <authorList>
            <consortium name="The Broad Institute Genomics Platform"/>
            <consortium name="The Broad Institute Genome Sequencing Center for Infectious Disease"/>
            <person name="Wu L."/>
            <person name="Ma J."/>
        </authorList>
    </citation>
    <scope>NUCLEOTIDE SEQUENCE [LARGE SCALE GENOMIC DNA]</scope>
    <source>
        <strain evidence="2">CGMCC 1.9106</strain>
    </source>
</reference>
<accession>A0ABW2H164</accession>
<dbReference type="EMBL" id="JBHTAC010000027">
    <property type="protein sequence ID" value="MFC7245598.1"/>
    <property type="molecule type" value="Genomic_DNA"/>
</dbReference>
<evidence type="ECO:0008006" key="3">
    <source>
        <dbReference type="Google" id="ProtNLM"/>
    </source>
</evidence>
<proteinExistence type="predicted"/>
<feature type="non-terminal residue" evidence="1">
    <location>
        <position position="180"/>
    </location>
</feature>
<organism evidence="1 2">
    <name type="scientific">Catellatospora aurea</name>
    <dbReference type="NCBI Taxonomy" id="1337874"/>
    <lineage>
        <taxon>Bacteria</taxon>
        <taxon>Bacillati</taxon>
        <taxon>Actinomycetota</taxon>
        <taxon>Actinomycetes</taxon>
        <taxon>Micromonosporales</taxon>
        <taxon>Micromonosporaceae</taxon>
        <taxon>Catellatospora</taxon>
    </lineage>
</organism>
<evidence type="ECO:0000313" key="1">
    <source>
        <dbReference type="EMBL" id="MFC7245598.1"/>
    </source>
</evidence>
<keyword evidence="2" id="KW-1185">Reference proteome</keyword>
<comment type="caution">
    <text evidence="1">The sequence shown here is derived from an EMBL/GenBank/DDBJ whole genome shotgun (WGS) entry which is preliminary data.</text>
</comment>
<dbReference type="Proteomes" id="UP001596392">
    <property type="component" value="Unassembled WGS sequence"/>
</dbReference>
<protein>
    <recommendedName>
        <fullName evidence="3">Helix-turn-helix protein</fullName>
    </recommendedName>
</protein>
<evidence type="ECO:0000313" key="2">
    <source>
        <dbReference type="Proteomes" id="UP001596392"/>
    </source>
</evidence>
<gene>
    <name evidence="1" type="ORF">ACFQO7_24255</name>
</gene>
<name>A0ABW2H164_9ACTN</name>